<dbReference type="AlphaFoldDB" id="A0A0G1MMB2"/>
<reference evidence="1 2" key="1">
    <citation type="journal article" date="2015" name="Nature">
        <title>rRNA introns, odd ribosomes, and small enigmatic genomes across a large radiation of phyla.</title>
        <authorList>
            <person name="Brown C.T."/>
            <person name="Hug L.A."/>
            <person name="Thomas B.C."/>
            <person name="Sharon I."/>
            <person name="Castelle C.J."/>
            <person name="Singh A."/>
            <person name="Wilkins M.J."/>
            <person name="Williams K.H."/>
            <person name="Banfield J.F."/>
        </authorList>
    </citation>
    <scope>NUCLEOTIDE SEQUENCE [LARGE SCALE GENOMIC DNA]</scope>
</reference>
<proteinExistence type="predicted"/>
<name>A0A0G1MMB2_9BACT</name>
<gene>
    <name evidence="1" type="ORF">UW68_C0016G0004</name>
</gene>
<dbReference type="STRING" id="1618384.UW68_C0016G0004"/>
<sequence length="131" mass="14900">MPNHLIYRFGECLDCHAPVVTGSLFCPEHPPLRENPPPSHLTVRAKKLYEIGDGDSGYVEPYCVFRYNSKLFIITSTEVFNNGDDDIYKHTHVIKSKGLVLVYKNSIKADDIWQGSEDIFDNYPTLPAKLI</sequence>
<evidence type="ECO:0000313" key="1">
    <source>
        <dbReference type="EMBL" id="KKT73124.1"/>
    </source>
</evidence>
<dbReference type="EMBL" id="LCJG01000016">
    <property type="protein sequence ID" value="KKT73124.1"/>
    <property type="molecule type" value="Genomic_DNA"/>
</dbReference>
<comment type="caution">
    <text evidence="1">The sequence shown here is derived from an EMBL/GenBank/DDBJ whole genome shotgun (WGS) entry which is preliminary data.</text>
</comment>
<dbReference type="Proteomes" id="UP000034835">
    <property type="component" value="Unassembled WGS sequence"/>
</dbReference>
<organism evidence="1 2">
    <name type="scientific">Candidatus Collierbacteria bacterium GW2011_GWB1_44_6</name>
    <dbReference type="NCBI Taxonomy" id="1618384"/>
    <lineage>
        <taxon>Bacteria</taxon>
        <taxon>Candidatus Collieribacteriota</taxon>
    </lineage>
</organism>
<evidence type="ECO:0000313" key="2">
    <source>
        <dbReference type="Proteomes" id="UP000034835"/>
    </source>
</evidence>
<protein>
    <submittedName>
        <fullName evidence="1">Uncharacterized protein</fullName>
    </submittedName>
</protein>
<accession>A0A0G1MMB2</accession>